<keyword evidence="1" id="KW-0812">Transmembrane</keyword>
<keyword evidence="1" id="KW-0472">Membrane</keyword>
<dbReference type="PANTHER" id="PTHR35255">
    <property type="entry name" value="TRANSMEMBRANE PROTEIN 71"/>
    <property type="match status" value="1"/>
</dbReference>
<reference evidence="2" key="2">
    <citation type="submission" date="2025-08" db="UniProtKB">
        <authorList>
            <consortium name="Ensembl"/>
        </authorList>
    </citation>
    <scope>IDENTIFICATION</scope>
</reference>
<name>A0A452RIP8_URSAM</name>
<evidence type="ECO:0000313" key="3">
    <source>
        <dbReference type="Proteomes" id="UP000291022"/>
    </source>
</evidence>
<dbReference type="STRING" id="9643.ENSUAMP00000018842"/>
<organism evidence="2 3">
    <name type="scientific">Ursus americanus</name>
    <name type="common">American black bear</name>
    <name type="synonym">Euarctos americanus</name>
    <dbReference type="NCBI Taxonomy" id="9643"/>
    <lineage>
        <taxon>Eukaryota</taxon>
        <taxon>Metazoa</taxon>
        <taxon>Chordata</taxon>
        <taxon>Craniata</taxon>
        <taxon>Vertebrata</taxon>
        <taxon>Euteleostomi</taxon>
        <taxon>Mammalia</taxon>
        <taxon>Eutheria</taxon>
        <taxon>Laurasiatheria</taxon>
        <taxon>Carnivora</taxon>
        <taxon>Caniformia</taxon>
        <taxon>Ursidae</taxon>
        <taxon>Ursus</taxon>
    </lineage>
</organism>
<evidence type="ECO:0000313" key="2">
    <source>
        <dbReference type="Ensembl" id="ENSUAMP00000018842.1"/>
    </source>
</evidence>
<dbReference type="PANTHER" id="PTHR35255:SF1">
    <property type="entry name" value="TRANSMEMBRANE PROTEIN 71"/>
    <property type="match status" value="1"/>
</dbReference>
<dbReference type="GeneTree" id="ENSGT00390000011144"/>
<proteinExistence type="predicted"/>
<dbReference type="InterPro" id="IPR027975">
    <property type="entry name" value="TMEM71"/>
</dbReference>
<gene>
    <name evidence="2" type="primary">TMEM71</name>
</gene>
<sequence>MYRISQLMSTPVASKCRRTGVPSSLFSFARDFLDGDTSFECCSVDLLTASHFACRRSPRLLSNGYYTWTEDSFLCDKDGNITLSPPQTSVLYKENLVRIFRKKKRIRRTFSNLFNLGASKSWLHGNIFSDVDSSLSEDTWLEGVKMLDTHHCNEIETSVWREVSFPAILLAVCFVICACARWFLGGILASVFTCSLMVTIAYIVKSLFLVLTCVITVWTEMTIICSLRMIFAE</sequence>
<dbReference type="Pfam" id="PF15121">
    <property type="entry name" value="TMEM71"/>
    <property type="match status" value="1"/>
</dbReference>
<reference evidence="2" key="3">
    <citation type="submission" date="2025-09" db="UniProtKB">
        <authorList>
            <consortium name="Ensembl"/>
        </authorList>
    </citation>
    <scope>IDENTIFICATION</scope>
</reference>
<dbReference type="Ensembl" id="ENSUAMT00000021081.1">
    <property type="protein sequence ID" value="ENSUAMP00000018842.1"/>
    <property type="gene ID" value="ENSUAMG00000014921.1"/>
</dbReference>
<reference evidence="3" key="1">
    <citation type="submission" date="2016-06" db="EMBL/GenBank/DDBJ databases">
        <title>De novo assembly and RNA-Seq shows season-dependent expression and editing in black bear kidneys.</title>
        <authorList>
            <person name="Korstanje R."/>
            <person name="Srivastava A."/>
            <person name="Sarsani V.K."/>
            <person name="Sheehan S.M."/>
            <person name="Seger R.L."/>
            <person name="Barter M.E."/>
            <person name="Lindqvist C."/>
            <person name="Brody L.C."/>
            <person name="Mullikin J.C."/>
        </authorList>
    </citation>
    <scope>NUCLEOTIDE SEQUENCE [LARGE SCALE GENOMIC DNA]</scope>
</reference>
<evidence type="ECO:0000256" key="1">
    <source>
        <dbReference type="SAM" id="Phobius"/>
    </source>
</evidence>
<feature type="transmembrane region" description="Helical" evidence="1">
    <location>
        <begin position="196"/>
        <end position="219"/>
    </location>
</feature>
<dbReference type="OMA" id="TEMTIIC"/>
<dbReference type="Proteomes" id="UP000291022">
    <property type="component" value="Unassembled WGS sequence"/>
</dbReference>
<accession>A0A452RIP8</accession>
<dbReference type="AlphaFoldDB" id="A0A452RIP8"/>
<dbReference type="GO" id="GO:0005739">
    <property type="term" value="C:mitochondrion"/>
    <property type="evidence" value="ECO:0007669"/>
    <property type="project" value="Ensembl"/>
</dbReference>
<keyword evidence="3" id="KW-1185">Reference proteome</keyword>
<keyword evidence="1" id="KW-1133">Transmembrane helix</keyword>
<protein>
    <submittedName>
        <fullName evidence="2">Transmembrane protein 71</fullName>
    </submittedName>
</protein>